<accession>A0A835CGR9</accession>
<reference evidence="3" key="1">
    <citation type="submission" date="2020-09" db="EMBL/GenBank/DDBJ databases">
        <title>Genome-Enabled Discovery of Anthraquinone Biosynthesis in Senna tora.</title>
        <authorList>
            <person name="Kang S.-H."/>
            <person name="Pandey R.P."/>
            <person name="Lee C.-M."/>
            <person name="Sim J.-S."/>
            <person name="Jeong J.-T."/>
            <person name="Choi B.-S."/>
            <person name="Jung M."/>
            <person name="Ginzburg D."/>
            <person name="Zhao K."/>
            <person name="Won S.Y."/>
            <person name="Oh T.-J."/>
            <person name="Yu Y."/>
            <person name="Kim N.-H."/>
            <person name="Lee O.R."/>
            <person name="Lee T.-H."/>
            <person name="Bashyal P."/>
            <person name="Kim T.-S."/>
            <person name="Lee W.-H."/>
            <person name="Kawkins C."/>
            <person name="Kim C.-K."/>
            <person name="Kim J.S."/>
            <person name="Ahn B.O."/>
            <person name="Rhee S.Y."/>
            <person name="Sohng J.K."/>
        </authorList>
    </citation>
    <scope>NUCLEOTIDE SEQUENCE</scope>
    <source>
        <tissue evidence="3">Leaf</tissue>
    </source>
</reference>
<proteinExistence type="predicted"/>
<organism evidence="3 4">
    <name type="scientific">Senna tora</name>
    <dbReference type="NCBI Taxonomy" id="362788"/>
    <lineage>
        <taxon>Eukaryota</taxon>
        <taxon>Viridiplantae</taxon>
        <taxon>Streptophyta</taxon>
        <taxon>Embryophyta</taxon>
        <taxon>Tracheophyta</taxon>
        <taxon>Spermatophyta</taxon>
        <taxon>Magnoliopsida</taxon>
        <taxon>eudicotyledons</taxon>
        <taxon>Gunneridae</taxon>
        <taxon>Pentapetalae</taxon>
        <taxon>rosids</taxon>
        <taxon>fabids</taxon>
        <taxon>Fabales</taxon>
        <taxon>Fabaceae</taxon>
        <taxon>Caesalpinioideae</taxon>
        <taxon>Cassia clade</taxon>
        <taxon>Senna</taxon>
    </lineage>
</organism>
<feature type="region of interest" description="Disordered" evidence="1">
    <location>
        <begin position="87"/>
        <end position="111"/>
    </location>
</feature>
<evidence type="ECO:0008006" key="5">
    <source>
        <dbReference type="Google" id="ProtNLM"/>
    </source>
</evidence>
<dbReference type="EMBL" id="JAAIUW010000002">
    <property type="protein sequence ID" value="KAF7842486.1"/>
    <property type="molecule type" value="Genomic_DNA"/>
</dbReference>
<sequence>MKRQREEGRVLVLGFRLLPTHLPFQIVHEKSSSFLLPRHRLAIAIALFGTVILLALRRTPTFPLRRRRIKTHLDLLRNQRPKLWRVEHDGDDGEVMTEHSHGSEAEDKQSR</sequence>
<protein>
    <recommendedName>
        <fullName evidence="5">Transmembrane protein</fullName>
    </recommendedName>
</protein>
<evidence type="ECO:0000256" key="1">
    <source>
        <dbReference type="SAM" id="MobiDB-lite"/>
    </source>
</evidence>
<comment type="caution">
    <text evidence="3">The sequence shown here is derived from an EMBL/GenBank/DDBJ whole genome shotgun (WGS) entry which is preliminary data.</text>
</comment>
<feature type="transmembrane region" description="Helical" evidence="2">
    <location>
        <begin position="39"/>
        <end position="56"/>
    </location>
</feature>
<evidence type="ECO:0000256" key="2">
    <source>
        <dbReference type="SAM" id="Phobius"/>
    </source>
</evidence>
<keyword evidence="2" id="KW-0472">Membrane</keyword>
<evidence type="ECO:0000313" key="4">
    <source>
        <dbReference type="Proteomes" id="UP000634136"/>
    </source>
</evidence>
<keyword evidence="2" id="KW-0812">Transmembrane</keyword>
<dbReference type="AlphaFoldDB" id="A0A835CGR9"/>
<feature type="compositionally biased region" description="Basic and acidic residues" evidence="1">
    <location>
        <begin position="96"/>
        <end position="111"/>
    </location>
</feature>
<name>A0A835CGR9_9FABA</name>
<evidence type="ECO:0000313" key="3">
    <source>
        <dbReference type="EMBL" id="KAF7842486.1"/>
    </source>
</evidence>
<dbReference type="Proteomes" id="UP000634136">
    <property type="component" value="Unassembled WGS sequence"/>
</dbReference>
<keyword evidence="4" id="KW-1185">Reference proteome</keyword>
<keyword evidence="2" id="KW-1133">Transmembrane helix</keyword>
<gene>
    <name evidence="3" type="ORF">G2W53_004784</name>
</gene>